<feature type="region of interest" description="Disordered" evidence="1">
    <location>
        <begin position="511"/>
        <end position="535"/>
    </location>
</feature>
<feature type="compositionally biased region" description="Basic residues" evidence="1">
    <location>
        <begin position="522"/>
        <end position="535"/>
    </location>
</feature>
<dbReference type="AlphaFoldDB" id="A0A6G0MII0"/>
<feature type="non-terminal residue" evidence="2">
    <location>
        <position position="1"/>
    </location>
</feature>
<accession>A0A6G0MII0</accession>
<reference evidence="2 3" key="1">
    <citation type="submission" date="2018-09" db="EMBL/GenBank/DDBJ databases">
        <title>Genomic investigation of the strawberry pathogen Phytophthora fragariae indicates pathogenicity is determined by transcriptional variation in three key races.</title>
        <authorList>
            <person name="Adams T.M."/>
            <person name="Armitage A.D."/>
            <person name="Sobczyk M.K."/>
            <person name="Bates H.J."/>
            <person name="Dunwell J.M."/>
            <person name="Nellist C.F."/>
            <person name="Harrison R.J."/>
        </authorList>
    </citation>
    <scope>NUCLEOTIDE SEQUENCE [LARGE SCALE GENOMIC DNA]</scope>
    <source>
        <strain evidence="2 3">BC-23</strain>
    </source>
</reference>
<comment type="caution">
    <text evidence="2">The sequence shown here is derived from an EMBL/GenBank/DDBJ whole genome shotgun (WGS) entry which is preliminary data.</text>
</comment>
<name>A0A6G0MII0_9STRA</name>
<protein>
    <recommendedName>
        <fullName evidence="4">PiggyBac transposable element-derived protein domain-containing protein</fullName>
    </recommendedName>
</protein>
<evidence type="ECO:0008006" key="4">
    <source>
        <dbReference type="Google" id="ProtNLM"/>
    </source>
</evidence>
<dbReference type="EMBL" id="QXGC01004806">
    <property type="protein sequence ID" value="KAE9167674.1"/>
    <property type="molecule type" value="Genomic_DNA"/>
</dbReference>
<evidence type="ECO:0000256" key="1">
    <source>
        <dbReference type="SAM" id="MobiDB-lite"/>
    </source>
</evidence>
<evidence type="ECO:0000313" key="2">
    <source>
        <dbReference type="EMBL" id="KAE9167674.1"/>
    </source>
</evidence>
<organism evidence="2 3">
    <name type="scientific">Phytophthora fragariae</name>
    <dbReference type="NCBI Taxonomy" id="53985"/>
    <lineage>
        <taxon>Eukaryota</taxon>
        <taxon>Sar</taxon>
        <taxon>Stramenopiles</taxon>
        <taxon>Oomycota</taxon>
        <taxon>Peronosporomycetes</taxon>
        <taxon>Peronosporales</taxon>
        <taxon>Peronosporaceae</taxon>
        <taxon>Phytophthora</taxon>
    </lineage>
</organism>
<gene>
    <name evidence="2" type="ORF">PF004_g28744</name>
</gene>
<dbReference type="Proteomes" id="UP000476176">
    <property type="component" value="Unassembled WGS sequence"/>
</dbReference>
<evidence type="ECO:0000313" key="3">
    <source>
        <dbReference type="Proteomes" id="UP000476176"/>
    </source>
</evidence>
<proteinExistence type="predicted"/>
<sequence>ARAMDTLRHVCSEIGFINEVSIASLDDDLLRLRSSSVDDLGLTRIRNPKKGFGPAQHGIVSLVTEMKVGSKNEDNISSRLPVWFREQTQYDLKHTKSYGLLCRPDMKYLAFSPDGVGIFSSPETQDFFAILEYKTRTTPVTIAKEAAIATKYDKFVTITLNSAEDGDDFKTIVPDQSHRSQLLHNTIGASLTNGMLVYASPTSIIRVVHVILSDDVIDAYLLAISGVKDLCLDWIYTSNAPVPSLSTDELGFCGDLEILKQHLSLWRELCKIVDARGKPLPAAKHIIPTLIATWNRVKGGIDVYSRFLKNVRARHQHLPPLAAIWIRILMTIVYNAFQSTQLLQTYSFLMFDERCDSYSALQQFKSDNLKLVDFFRDAALAMPDLITRQEEPNPNADIEPSILSNAVTTMAISTAYNKLDRFNNDPEFRRLRLSKRHCHHAERFDAGKQLCCILCCQLNHDSENLPHTRKGYKTRFYCSICDVALCQTPRWSDNQSCFERFHALTKVPKACQPSTEQMQQPKHIRAPPPSRKRSQ</sequence>